<dbReference type="PANTHER" id="PTHR46795">
    <property type="entry name" value="ABC TRANSPORTER PERMEASE-RELATED-RELATED"/>
    <property type="match status" value="1"/>
</dbReference>
<dbReference type="InterPro" id="IPR003838">
    <property type="entry name" value="ABC3_permease_C"/>
</dbReference>
<name>A0A6N8JMJ9_9ACTN</name>
<keyword evidence="3 6" id="KW-0812">Transmembrane</keyword>
<dbReference type="OrthoDB" id="9781780at2"/>
<dbReference type="RefSeq" id="WP_160344742.1">
    <property type="nucleotide sequence ID" value="NZ_WSRR01000003.1"/>
</dbReference>
<feature type="domain" description="ABC3 transporter permease C-terminal" evidence="7">
    <location>
        <begin position="64"/>
        <end position="176"/>
    </location>
</feature>
<evidence type="ECO:0000256" key="6">
    <source>
        <dbReference type="SAM" id="Phobius"/>
    </source>
</evidence>
<feature type="transmembrane region" description="Helical" evidence="6">
    <location>
        <begin position="287"/>
        <end position="309"/>
    </location>
</feature>
<dbReference type="PANTHER" id="PTHR46795:SF3">
    <property type="entry name" value="ABC TRANSPORTER PERMEASE"/>
    <property type="match status" value="1"/>
</dbReference>
<evidence type="ECO:0000313" key="8">
    <source>
        <dbReference type="EMBL" id="MVX60284.1"/>
    </source>
</evidence>
<feature type="transmembrane region" description="Helical" evidence="6">
    <location>
        <begin position="156"/>
        <end position="174"/>
    </location>
</feature>
<feature type="transmembrane region" description="Helical" evidence="6">
    <location>
        <begin position="108"/>
        <end position="141"/>
    </location>
</feature>
<feature type="transmembrane region" description="Helical" evidence="6">
    <location>
        <begin position="329"/>
        <end position="350"/>
    </location>
</feature>
<feature type="transmembrane region" description="Helical" evidence="6">
    <location>
        <begin position="416"/>
        <end position="439"/>
    </location>
</feature>
<feature type="transmembrane region" description="Helical" evidence="6">
    <location>
        <begin position="386"/>
        <end position="410"/>
    </location>
</feature>
<keyword evidence="5 6" id="KW-0472">Membrane</keyword>
<evidence type="ECO:0000256" key="4">
    <source>
        <dbReference type="ARBA" id="ARBA00022989"/>
    </source>
</evidence>
<comment type="subcellular location">
    <subcellularLocation>
        <location evidence="1">Cell membrane</location>
        <topology evidence="1">Multi-pass membrane protein</topology>
    </subcellularLocation>
</comment>
<dbReference type="InterPro" id="IPR052536">
    <property type="entry name" value="ABC-4_Integral_Memb_Prot"/>
</dbReference>
<evidence type="ECO:0000256" key="1">
    <source>
        <dbReference type="ARBA" id="ARBA00004651"/>
    </source>
</evidence>
<keyword evidence="2" id="KW-1003">Cell membrane</keyword>
<evidence type="ECO:0000259" key="7">
    <source>
        <dbReference type="Pfam" id="PF02687"/>
    </source>
</evidence>
<gene>
    <name evidence="8" type="ORF">GKZ27_02225</name>
</gene>
<dbReference type="Pfam" id="PF02687">
    <property type="entry name" value="FtsX"/>
    <property type="match status" value="1"/>
</dbReference>
<keyword evidence="4 6" id="KW-1133">Transmembrane helix</keyword>
<dbReference type="GO" id="GO:0005886">
    <property type="term" value="C:plasma membrane"/>
    <property type="evidence" value="ECO:0007669"/>
    <property type="project" value="UniProtKB-SubCell"/>
</dbReference>
<feature type="transmembrane region" description="Helical" evidence="6">
    <location>
        <begin position="205"/>
        <end position="225"/>
    </location>
</feature>
<sequence length="471" mass="50228">MILKLAMRNVLRSAHDYSVYFATLAFAACLLYSFTASSDYLLSLDLTADQRDIYGSASMVTQAFSVFSALVFAFLVTYANRFILRRRSREFATYGIMGMEPATMARILVYEGCAAAVVALGVGVLAGALASPLFGAIAAFVFDAAWQPLLVFSGDAALWTAACFAGIMALALVLEVRSLRKHSLVELLDADSAPEQPKGAARLSVGLQTSLAAVLLAVVWGSCLFQPTQFIVWILPMGVAAVLATGMLFRVWAIRRPARAYRRPERLLAGLRLFDLRQLQARMSLNANAMACTCALMAVAVCMMVAGLAFSVGMRDGSGRLSDLTLAPIGYIGIFYGITFLIAAAAVLALQQLAGAADDRKAYQLLGNLGCDASAMRKSIRSQVGTCFAAPLVFALVHDIFGLALVAFVASVLGSAQFPLIVAGVVGVTAALLGAYYLITCRECSRMLLPSALLEGHRAASCDCVILRENR</sequence>
<reference evidence="8 9" key="1">
    <citation type="submission" date="2019-12" db="EMBL/GenBank/DDBJ databases">
        <title>Microbes associate with the intestines of laboratory mice.</title>
        <authorList>
            <person name="Navarre W."/>
            <person name="Wong E."/>
        </authorList>
    </citation>
    <scope>NUCLEOTIDE SEQUENCE [LARGE SCALE GENOMIC DNA]</scope>
    <source>
        <strain evidence="8 9">NM66_B29</strain>
    </source>
</reference>
<feature type="transmembrane region" description="Helical" evidence="6">
    <location>
        <begin position="59"/>
        <end position="79"/>
    </location>
</feature>
<accession>A0A6N8JMJ9</accession>
<keyword evidence="9" id="KW-1185">Reference proteome</keyword>
<proteinExistence type="predicted"/>
<feature type="transmembrane region" description="Helical" evidence="6">
    <location>
        <begin position="231"/>
        <end position="253"/>
    </location>
</feature>
<evidence type="ECO:0000313" key="9">
    <source>
        <dbReference type="Proteomes" id="UP000463388"/>
    </source>
</evidence>
<dbReference type="AlphaFoldDB" id="A0A6N8JMJ9"/>
<dbReference type="Proteomes" id="UP000463388">
    <property type="component" value="Unassembled WGS sequence"/>
</dbReference>
<evidence type="ECO:0000256" key="5">
    <source>
        <dbReference type="ARBA" id="ARBA00023136"/>
    </source>
</evidence>
<organism evidence="8 9">
    <name type="scientific">Adlercreutzia mucosicola</name>
    <dbReference type="NCBI Taxonomy" id="580026"/>
    <lineage>
        <taxon>Bacteria</taxon>
        <taxon>Bacillati</taxon>
        <taxon>Actinomycetota</taxon>
        <taxon>Coriobacteriia</taxon>
        <taxon>Eggerthellales</taxon>
        <taxon>Eggerthellaceae</taxon>
        <taxon>Adlercreutzia</taxon>
    </lineage>
</organism>
<evidence type="ECO:0000256" key="2">
    <source>
        <dbReference type="ARBA" id="ARBA00022475"/>
    </source>
</evidence>
<dbReference type="EMBL" id="WSRR01000003">
    <property type="protein sequence ID" value="MVX60284.1"/>
    <property type="molecule type" value="Genomic_DNA"/>
</dbReference>
<evidence type="ECO:0000256" key="3">
    <source>
        <dbReference type="ARBA" id="ARBA00022692"/>
    </source>
</evidence>
<dbReference type="PROSITE" id="PS51257">
    <property type="entry name" value="PROKAR_LIPOPROTEIN"/>
    <property type="match status" value="1"/>
</dbReference>
<protein>
    <submittedName>
        <fullName evidence="8">FtsX-like permease family protein</fullName>
    </submittedName>
</protein>
<comment type="caution">
    <text evidence="8">The sequence shown here is derived from an EMBL/GenBank/DDBJ whole genome shotgun (WGS) entry which is preliminary data.</text>
</comment>